<dbReference type="PANTHER" id="PTHR46825:SF9">
    <property type="entry name" value="BETA-LACTAMASE-RELATED DOMAIN-CONTAINING PROTEIN"/>
    <property type="match status" value="1"/>
</dbReference>
<sequence>MRSFIVRSMVAAIATLAPVAAAAADDDPLLQTMVEQSGGTFVAATGVPALIMAVVHDGKSVVAGFGERAGPGSPKPDGETIFRTGSLYKTFSGAMLSSLVADGRLGFEDRPETHLKWGIDWPAMNGRDIRVIDLATHASGLARDIEPPAGQTLDPAASITPEVFEANLKPPLLFAPGTGVSYSNVGFDILSHVMVAAAGEPYFDYLTETILKPNGFTSTTLTPSAGQLANRLHGQGPDGKEIPDAGVAPPDASGGYFSTANDMVRWLKWHLRTERDGDAEMRLLDHAQWLSRDGLSPIFLSTAEVGQMDAMGLAWVIMHPAGDRPLVYQKTGGRSGIISHLAFSPARGVGVFAAINRFDAGAAAQLAAMANTIITDLASR</sequence>
<reference evidence="3 4" key="1">
    <citation type="submission" date="2024-02" db="EMBL/GenBank/DDBJ databases">
        <title>Genome analysis and characterization of Microbaculum marinisediminis sp. nov., isolated from marine sediment.</title>
        <authorList>
            <person name="Du Z.-J."/>
            <person name="Ye Y.-Q."/>
            <person name="Zhang Z.-R."/>
            <person name="Yuan S.-M."/>
            <person name="Zhang X.-Y."/>
        </authorList>
    </citation>
    <scope>NUCLEOTIDE SEQUENCE [LARGE SCALE GENOMIC DNA]</scope>
    <source>
        <strain evidence="3 4">SDUM1044001</strain>
    </source>
</reference>
<dbReference type="Gene3D" id="3.40.710.10">
    <property type="entry name" value="DD-peptidase/beta-lactamase superfamily"/>
    <property type="match status" value="1"/>
</dbReference>
<dbReference type="Pfam" id="PF00144">
    <property type="entry name" value="Beta-lactamase"/>
    <property type="match status" value="1"/>
</dbReference>
<protein>
    <submittedName>
        <fullName evidence="3">Serine hydrolase</fullName>
    </submittedName>
</protein>
<organism evidence="3 4">
    <name type="scientific">Microbaculum marinum</name>
    <dbReference type="NCBI Taxonomy" id="1764581"/>
    <lineage>
        <taxon>Bacteria</taxon>
        <taxon>Pseudomonadati</taxon>
        <taxon>Pseudomonadota</taxon>
        <taxon>Alphaproteobacteria</taxon>
        <taxon>Hyphomicrobiales</taxon>
        <taxon>Tepidamorphaceae</taxon>
        <taxon>Microbaculum</taxon>
    </lineage>
</organism>
<keyword evidence="4" id="KW-1185">Reference proteome</keyword>
<dbReference type="AlphaFoldDB" id="A0AAW9RQE9"/>
<dbReference type="InterPro" id="IPR012338">
    <property type="entry name" value="Beta-lactam/transpept-like"/>
</dbReference>
<name>A0AAW9RQE9_9HYPH</name>
<keyword evidence="1" id="KW-0732">Signal</keyword>
<feature type="chain" id="PRO_5043993080" evidence="1">
    <location>
        <begin position="24"/>
        <end position="380"/>
    </location>
</feature>
<accession>A0AAW9RQE9</accession>
<evidence type="ECO:0000313" key="3">
    <source>
        <dbReference type="EMBL" id="MEJ8571174.1"/>
    </source>
</evidence>
<feature type="signal peptide" evidence="1">
    <location>
        <begin position="1"/>
        <end position="23"/>
    </location>
</feature>
<dbReference type="PANTHER" id="PTHR46825">
    <property type="entry name" value="D-ALANYL-D-ALANINE-CARBOXYPEPTIDASE/ENDOPEPTIDASE AMPH"/>
    <property type="match status" value="1"/>
</dbReference>
<dbReference type="InterPro" id="IPR001466">
    <property type="entry name" value="Beta-lactam-related"/>
</dbReference>
<dbReference type="GO" id="GO:0016787">
    <property type="term" value="F:hydrolase activity"/>
    <property type="evidence" value="ECO:0007669"/>
    <property type="project" value="UniProtKB-KW"/>
</dbReference>
<evidence type="ECO:0000259" key="2">
    <source>
        <dbReference type="Pfam" id="PF00144"/>
    </source>
</evidence>
<dbReference type="InterPro" id="IPR050491">
    <property type="entry name" value="AmpC-like"/>
</dbReference>
<comment type="caution">
    <text evidence="3">The sequence shown here is derived from an EMBL/GenBank/DDBJ whole genome shotgun (WGS) entry which is preliminary data.</text>
</comment>
<proteinExistence type="predicted"/>
<dbReference type="RefSeq" id="WP_340328855.1">
    <property type="nucleotide sequence ID" value="NZ_JAZHOF010000002.1"/>
</dbReference>
<evidence type="ECO:0000256" key="1">
    <source>
        <dbReference type="SAM" id="SignalP"/>
    </source>
</evidence>
<evidence type="ECO:0000313" key="4">
    <source>
        <dbReference type="Proteomes" id="UP001378188"/>
    </source>
</evidence>
<dbReference type="Proteomes" id="UP001378188">
    <property type="component" value="Unassembled WGS sequence"/>
</dbReference>
<dbReference type="SUPFAM" id="SSF56601">
    <property type="entry name" value="beta-lactamase/transpeptidase-like"/>
    <property type="match status" value="1"/>
</dbReference>
<dbReference type="EMBL" id="JAZHOF010000002">
    <property type="protein sequence ID" value="MEJ8571174.1"/>
    <property type="molecule type" value="Genomic_DNA"/>
</dbReference>
<gene>
    <name evidence="3" type="ORF">V3328_06800</name>
</gene>
<feature type="domain" description="Beta-lactamase-related" evidence="2">
    <location>
        <begin position="41"/>
        <end position="367"/>
    </location>
</feature>
<keyword evidence="3" id="KW-0378">Hydrolase</keyword>